<dbReference type="Pfam" id="PF23286">
    <property type="entry name" value="LRR_13"/>
    <property type="match status" value="1"/>
</dbReference>
<keyword evidence="3" id="KW-0611">Plant defense</keyword>
<evidence type="ECO:0000313" key="6">
    <source>
        <dbReference type="Proteomes" id="UP000237347"/>
    </source>
</evidence>
<dbReference type="PANTHER" id="PTHR48051:SF1">
    <property type="entry name" value="RAS SUPPRESSOR PROTEIN 1"/>
    <property type="match status" value="1"/>
</dbReference>
<keyword evidence="2" id="KW-0677">Repeat</keyword>
<feature type="domain" description="Disease resistance protein RPS4B/Roq1-like leucine-rich repeats" evidence="4">
    <location>
        <begin position="95"/>
        <end position="258"/>
    </location>
</feature>
<dbReference type="InterPro" id="IPR058546">
    <property type="entry name" value="RPS4B/Roq1-like_LRR"/>
</dbReference>
<dbReference type="EMBL" id="PKMF04000015">
    <property type="protein sequence ID" value="KAK7859144.1"/>
    <property type="molecule type" value="Genomic_DNA"/>
</dbReference>
<evidence type="ECO:0000256" key="1">
    <source>
        <dbReference type="ARBA" id="ARBA00022614"/>
    </source>
</evidence>
<keyword evidence="1" id="KW-0433">Leucine-rich repeat</keyword>
<feature type="non-terminal residue" evidence="5">
    <location>
        <position position="1"/>
    </location>
</feature>
<organism evidence="5 6">
    <name type="scientific">Quercus suber</name>
    <name type="common">Cork oak</name>
    <dbReference type="NCBI Taxonomy" id="58331"/>
    <lineage>
        <taxon>Eukaryota</taxon>
        <taxon>Viridiplantae</taxon>
        <taxon>Streptophyta</taxon>
        <taxon>Embryophyta</taxon>
        <taxon>Tracheophyta</taxon>
        <taxon>Spermatophyta</taxon>
        <taxon>Magnoliopsida</taxon>
        <taxon>eudicotyledons</taxon>
        <taxon>Gunneridae</taxon>
        <taxon>Pentapetalae</taxon>
        <taxon>rosids</taxon>
        <taxon>fabids</taxon>
        <taxon>Fagales</taxon>
        <taxon>Fagaceae</taxon>
        <taxon>Quercus</taxon>
    </lineage>
</organism>
<sequence>GIQLTNLKHINFQECDSITELPKLCAPNLKTLDLSSCTELVTVHELCVTNLETLNLSFCYKLVTVHEFVGFLDRLRIWDLQYCMSLRNLPNNLRLKSLEVFNLEHCSMLEKFPNIHQEMKNLENLHLSESGIRGLPSSIEHLTQLTGLWLKGCHNLRDLPDSIYKLQMLEFLSFDIAKLRPPCNFFDGLSEYGFPSLRELYIYECGIELEFLMKPNYFPVLKVLSLFGTDIVSIPESLHRFTTLECLDIRSCKQLRQILRLPQFIKRVDARGCTSLDASRLLNQIGEILSEGERSDILSRDLFLFHWGDERSFMVPGTEIPRWLNCKHQSVGNSVSFRVGRKFPNVFAFYFALGLVPHPSPAVLNVYLSINGFEKVLINFITPYRDASNILWISSRSHLKLQKLLNESNPSDYNHVEVTYGLIPPVPTLEFRRWGVKVECTCCPQKSSISSSMAITLVDNDSDSDLNLPLKKRRKY</sequence>
<gene>
    <name evidence="5" type="primary">CSA1_4</name>
    <name evidence="5" type="ORF">CFP56_008696</name>
</gene>
<dbReference type="Proteomes" id="UP000237347">
    <property type="component" value="Unassembled WGS sequence"/>
</dbReference>
<dbReference type="AlphaFoldDB" id="A0AAW0M8P0"/>
<reference evidence="5 6" key="1">
    <citation type="journal article" date="2018" name="Sci. Data">
        <title>The draft genome sequence of cork oak.</title>
        <authorList>
            <person name="Ramos A.M."/>
            <person name="Usie A."/>
            <person name="Barbosa P."/>
            <person name="Barros P.M."/>
            <person name="Capote T."/>
            <person name="Chaves I."/>
            <person name="Simoes F."/>
            <person name="Abreu I."/>
            <person name="Carrasquinho I."/>
            <person name="Faro C."/>
            <person name="Guimaraes J.B."/>
            <person name="Mendonca D."/>
            <person name="Nobrega F."/>
            <person name="Rodrigues L."/>
            <person name="Saibo N.J.M."/>
            <person name="Varela M.C."/>
            <person name="Egas C."/>
            <person name="Matos J."/>
            <person name="Miguel C.M."/>
            <person name="Oliveira M.M."/>
            <person name="Ricardo C.P."/>
            <person name="Goncalves S."/>
        </authorList>
    </citation>
    <scope>NUCLEOTIDE SEQUENCE [LARGE SCALE GENOMIC DNA]</scope>
    <source>
        <strain evidence="6">cv. HL8</strain>
    </source>
</reference>
<evidence type="ECO:0000256" key="2">
    <source>
        <dbReference type="ARBA" id="ARBA00022737"/>
    </source>
</evidence>
<evidence type="ECO:0000313" key="5">
    <source>
        <dbReference type="EMBL" id="KAK7859144.1"/>
    </source>
</evidence>
<dbReference type="GO" id="GO:0005737">
    <property type="term" value="C:cytoplasm"/>
    <property type="evidence" value="ECO:0007669"/>
    <property type="project" value="TreeGrafter"/>
</dbReference>
<evidence type="ECO:0000256" key="3">
    <source>
        <dbReference type="ARBA" id="ARBA00022821"/>
    </source>
</evidence>
<protein>
    <submittedName>
        <fullName evidence="5">Disease resistance-like protein csa1</fullName>
    </submittedName>
</protein>
<proteinExistence type="predicted"/>
<keyword evidence="6" id="KW-1185">Reference proteome</keyword>
<dbReference type="SUPFAM" id="SSF52058">
    <property type="entry name" value="L domain-like"/>
    <property type="match status" value="1"/>
</dbReference>
<dbReference type="PANTHER" id="PTHR48051">
    <property type="match status" value="1"/>
</dbReference>
<dbReference type="Gene3D" id="3.80.10.10">
    <property type="entry name" value="Ribonuclease Inhibitor"/>
    <property type="match status" value="3"/>
</dbReference>
<name>A0AAW0M8P0_QUESU</name>
<dbReference type="InterPro" id="IPR050216">
    <property type="entry name" value="LRR_domain-containing"/>
</dbReference>
<accession>A0AAW0M8P0</accession>
<comment type="caution">
    <text evidence="5">The sequence shown here is derived from an EMBL/GenBank/DDBJ whole genome shotgun (WGS) entry which is preliminary data.</text>
</comment>
<dbReference type="InterPro" id="IPR032675">
    <property type="entry name" value="LRR_dom_sf"/>
</dbReference>
<evidence type="ECO:0000259" key="4">
    <source>
        <dbReference type="Pfam" id="PF23286"/>
    </source>
</evidence>